<dbReference type="SUPFAM" id="SSF50969">
    <property type="entry name" value="YVTN repeat-like/Quinoprotein amine dehydrogenase"/>
    <property type="match status" value="1"/>
</dbReference>
<dbReference type="Pfam" id="PF02018">
    <property type="entry name" value="CBM_4_9"/>
    <property type="match status" value="1"/>
</dbReference>
<evidence type="ECO:0000256" key="2">
    <source>
        <dbReference type="SAM" id="SignalP"/>
    </source>
</evidence>
<dbReference type="Gene3D" id="2.60.120.260">
    <property type="entry name" value="Galactose-binding domain-like"/>
    <property type="match status" value="2"/>
</dbReference>
<gene>
    <name evidence="4" type="ORF">EI981_02265</name>
</gene>
<dbReference type="SUPFAM" id="SSF49373">
    <property type="entry name" value="Invasin/intimin cell-adhesion fragments"/>
    <property type="match status" value="1"/>
</dbReference>
<dbReference type="EMBL" id="CP034346">
    <property type="protein sequence ID" value="AZS13412.1"/>
    <property type="molecule type" value="Genomic_DNA"/>
</dbReference>
<dbReference type="SUPFAM" id="SSF50998">
    <property type="entry name" value="Quinoprotein alcohol dehydrogenase-like"/>
    <property type="match status" value="1"/>
</dbReference>
<keyword evidence="1" id="KW-0378">Hydrolase</keyword>
<dbReference type="Gene3D" id="2.60.40.1080">
    <property type="match status" value="1"/>
</dbReference>
<dbReference type="AlphaFoldDB" id="A0A3Q9I5X7"/>
<dbReference type="InterPro" id="IPR011044">
    <property type="entry name" value="Quino_amine_DH_bsu"/>
</dbReference>
<accession>A0A3Q9I5X7</accession>
<dbReference type="Gene3D" id="2.130.10.10">
    <property type="entry name" value="YVTN repeat-like/Quinoprotein amine dehydrogenase"/>
    <property type="match status" value="1"/>
</dbReference>
<feature type="chain" id="PRO_5018655053" description="BIG2 domain-containing protein" evidence="2">
    <location>
        <begin position="34"/>
        <end position="1136"/>
    </location>
</feature>
<dbReference type="InterPro" id="IPR003305">
    <property type="entry name" value="CenC_carb-bd"/>
</dbReference>
<dbReference type="KEGG" id="plut:EI981_02265"/>
<evidence type="ECO:0000259" key="3">
    <source>
        <dbReference type="SMART" id="SM00635"/>
    </source>
</evidence>
<dbReference type="InterPro" id="IPR003343">
    <property type="entry name" value="Big_2"/>
</dbReference>
<dbReference type="InterPro" id="IPR015943">
    <property type="entry name" value="WD40/YVTN_repeat-like_dom_sf"/>
</dbReference>
<keyword evidence="5" id="KW-1185">Reference proteome</keyword>
<evidence type="ECO:0000256" key="1">
    <source>
        <dbReference type="ARBA" id="ARBA00022801"/>
    </source>
</evidence>
<dbReference type="Proteomes" id="UP000270678">
    <property type="component" value="Chromosome"/>
</dbReference>
<dbReference type="SUPFAM" id="SSF49785">
    <property type="entry name" value="Galactose-binding domain-like"/>
    <property type="match status" value="1"/>
</dbReference>
<protein>
    <recommendedName>
        <fullName evidence="3">BIG2 domain-containing protein</fullName>
    </recommendedName>
</protein>
<feature type="signal peptide" evidence="2">
    <location>
        <begin position="1"/>
        <end position="33"/>
    </location>
</feature>
<dbReference type="SMART" id="SM00635">
    <property type="entry name" value="BID_2"/>
    <property type="match status" value="1"/>
</dbReference>
<dbReference type="InterPro" id="IPR008964">
    <property type="entry name" value="Invasin/intimin_cell_adhesion"/>
</dbReference>
<dbReference type="InterPro" id="IPR011047">
    <property type="entry name" value="Quinoprotein_ADH-like_sf"/>
</dbReference>
<dbReference type="OrthoDB" id="843723at2"/>
<evidence type="ECO:0000313" key="4">
    <source>
        <dbReference type="EMBL" id="AZS13412.1"/>
    </source>
</evidence>
<reference evidence="5" key="1">
    <citation type="submission" date="2018-12" db="EMBL/GenBank/DDBJ databases">
        <title>Complete genome sequence of Paenibacillus sp. MBLB1234.</title>
        <authorList>
            <person name="Nam Y.-D."/>
            <person name="Kang J."/>
            <person name="Chung W.-H."/>
            <person name="Park Y.S."/>
        </authorList>
    </citation>
    <scope>NUCLEOTIDE SEQUENCE [LARGE SCALE GENOMIC DNA]</scope>
    <source>
        <strain evidence="5">MBLB1234</strain>
    </source>
</reference>
<name>A0A3Q9I5X7_9BACL</name>
<organism evidence="4 5">
    <name type="scientific">Paenibacillus lutimineralis</name>
    <dbReference type="NCBI Taxonomy" id="2707005"/>
    <lineage>
        <taxon>Bacteria</taxon>
        <taxon>Bacillati</taxon>
        <taxon>Bacillota</taxon>
        <taxon>Bacilli</taxon>
        <taxon>Bacillales</taxon>
        <taxon>Paenibacillaceae</taxon>
        <taxon>Paenibacillus</taxon>
    </lineage>
</organism>
<evidence type="ECO:0000313" key="5">
    <source>
        <dbReference type="Proteomes" id="UP000270678"/>
    </source>
</evidence>
<dbReference type="GO" id="GO:0016798">
    <property type="term" value="F:hydrolase activity, acting on glycosyl bonds"/>
    <property type="evidence" value="ECO:0007669"/>
    <property type="project" value="InterPro"/>
</dbReference>
<sequence>MFMLSRFRRTACIISLCCILIALTHPDVLIAHAHAEVSTVTNSVYSAVENPDTHPGLDLASLPPVYNIANGSFEQGTVNGIIPNWTIKSGTPRVSTDQAFIGDYSLKAELVKDQGQSAIHIESEPIDVEANATYILSAQVYLEQGSMQGLYVYVLDKDGKIVKSAEGNNYHAYLDATSGHEAWKYHDQAFTVQPGGVKLKVSLITGSRNSFKFYIDEVNIVKQITNGNMEQPVSGGLIPGWSKTKPGDANSFEISTARKNSGERSLHITDTPGQFINVISDLIPVEAGATYTAIARTFIENGTSDMYVRYFNANRAYIGKQDWKIASSPTDTWFSQYVTTVVPEGAQFAAILFAGSNTKNYSYFIDDVELLRGNHASEPSQPKDSITLVGENLGPQIRKATLMRGAIGLDQNNRQVIYTVVAGAPSIFTIIDIKTEQVIKSLPMPDTSGAWAVTMSNDGSVYMGAYNLGLLYRYIPSTDQLINLGHPLDTKDAVLYPMAAGKNGIMYGSTYPTASLYSYDSATNKFTNYGTMSKNTSGERWTRVTVYDEESHKIYAGVGNVPRLLEYDLATGSKRDLLPEGFDNIVSVYDLNIADGRLFARKEANNANEAFVIDIHSGKLVEVTNADTGEKSTTFINFSRGVSPVSPIANKVYYAAVGGELYEYDLDTNSYRTTGASIEGAAIAYGYVQLGEPGFPGYSLVGLSGNSGKMFKYNLETGAIKTTDVQVPAEPVNIHEIIKGPDGKIYTAGYLQGNLGVYTPSSGESIYYDGIGQGEGMTTIHNKLYLGLYPGASIYEYDLSKPWNRTNSNALNPIKLFGLGDINQDRPFGLAGAEDLNKLFVGTVPKNGMLGGSLTIYDIETGGTPETYVNLLPNQSILSLAYKDGLLYGGTSIYGGQGSTPTTTEAKLFIWDVNNKKKIFETVPVSGKQAITSLHIGPDGNIWGLSNGALFIFDTNSRQVIYNNNFFPSAAGRWIDGSMETGTDGNMYATVDGNFFKIDAATKEVTILATGVRKLAQDDFGSFYMFTNPETPNLYKYSIPDLLLKLIGVEVSLASSEMKVGDQTSLTVKGLLEQNRTTLDLDGAIIVYSSSEASVADIDNKGVITAKQAGTTHITATITLDGVTVSSEPIEVIVSN</sequence>
<feature type="domain" description="BIG2" evidence="3">
    <location>
        <begin position="1045"/>
        <end position="1125"/>
    </location>
</feature>
<proteinExistence type="predicted"/>
<keyword evidence="2" id="KW-0732">Signal</keyword>
<dbReference type="InterPro" id="IPR008979">
    <property type="entry name" value="Galactose-bd-like_sf"/>
</dbReference>